<keyword evidence="7" id="KW-1185">Reference proteome</keyword>
<evidence type="ECO:0000259" key="5">
    <source>
        <dbReference type="PROSITE" id="PS50215"/>
    </source>
</evidence>
<dbReference type="SUPFAM" id="SSF55486">
    <property type="entry name" value="Metalloproteases ('zincins'), catalytic domain"/>
    <property type="match status" value="1"/>
</dbReference>
<keyword evidence="6" id="KW-0378">Hydrolase</keyword>
<dbReference type="InterPro" id="IPR032029">
    <property type="entry name" value="ADAM17_MPD"/>
</dbReference>
<feature type="compositionally biased region" description="Basic residues" evidence="3">
    <location>
        <begin position="458"/>
        <end position="469"/>
    </location>
</feature>
<reference evidence="6" key="1">
    <citation type="submission" date="2021-03" db="EMBL/GenBank/DDBJ databases">
        <authorList>
            <person name="Bekaert M."/>
        </authorList>
    </citation>
    <scope>NUCLEOTIDE SEQUENCE</scope>
</reference>
<dbReference type="GO" id="GO:0006509">
    <property type="term" value="P:membrane protein ectodomain proteolysis"/>
    <property type="evidence" value="ECO:0007669"/>
    <property type="project" value="TreeGrafter"/>
</dbReference>
<evidence type="ECO:0000313" key="6">
    <source>
        <dbReference type="EMBL" id="CAG2215802.1"/>
    </source>
</evidence>
<name>A0A8S3S1Q5_MYTED</name>
<feature type="domain" description="Peptidase M12B" evidence="5">
    <location>
        <begin position="146"/>
        <end position="211"/>
    </location>
</feature>
<dbReference type="Proteomes" id="UP000683360">
    <property type="component" value="Unassembled WGS sequence"/>
</dbReference>
<dbReference type="OrthoDB" id="2131567at2759"/>
<dbReference type="InterPro" id="IPR001762">
    <property type="entry name" value="Disintegrin_dom"/>
</dbReference>
<feature type="domain" description="Disintegrin" evidence="4">
    <location>
        <begin position="213"/>
        <end position="303"/>
    </location>
</feature>
<dbReference type="SUPFAM" id="SSF57552">
    <property type="entry name" value="Blood coagulation inhibitor (disintegrin)"/>
    <property type="match status" value="1"/>
</dbReference>
<comment type="caution">
    <text evidence="6">The sequence shown here is derived from an EMBL/GenBank/DDBJ whole genome shotgun (WGS) entry which is preliminary data.</text>
</comment>
<dbReference type="SMART" id="SM00050">
    <property type="entry name" value="DISIN"/>
    <property type="match status" value="1"/>
</dbReference>
<feature type="region of interest" description="Disordered" evidence="3">
    <location>
        <begin position="408"/>
        <end position="488"/>
    </location>
</feature>
<evidence type="ECO:0000256" key="2">
    <source>
        <dbReference type="PROSITE-ProRule" id="PRU00276"/>
    </source>
</evidence>
<dbReference type="Pfam" id="PF00200">
    <property type="entry name" value="Disintegrin"/>
    <property type="match status" value="1"/>
</dbReference>
<evidence type="ECO:0000256" key="3">
    <source>
        <dbReference type="SAM" id="MobiDB-lite"/>
    </source>
</evidence>
<dbReference type="Gene3D" id="4.10.70.10">
    <property type="entry name" value="Disintegrin domain"/>
    <property type="match status" value="1"/>
</dbReference>
<evidence type="ECO:0000259" key="4">
    <source>
        <dbReference type="PROSITE" id="PS50214"/>
    </source>
</evidence>
<protein>
    <submittedName>
        <fullName evidence="6">ADAM17</fullName>
        <ecNumber evidence="6">3.4.24.86</ecNumber>
    </submittedName>
</protein>
<comment type="caution">
    <text evidence="2">Lacks conserved residue(s) required for the propagation of feature annotation.</text>
</comment>
<dbReference type="Pfam" id="PF16698">
    <property type="entry name" value="ADAM17_MPD"/>
    <property type="match status" value="1"/>
</dbReference>
<dbReference type="InterPro" id="IPR051489">
    <property type="entry name" value="ADAM_Metalloproteinase"/>
</dbReference>
<dbReference type="PANTHER" id="PTHR45702">
    <property type="entry name" value="ADAM10/ADAM17 METALLOPEPTIDASE FAMILY MEMBER"/>
    <property type="match status" value="1"/>
</dbReference>
<sequence>MYVSKPFSTLDDLSAVALATDIVRTHSINCINRRIQCGINDIKRSTQCCRHFITSSNAIEIVDCYKYLGVDFHSSGKCIQAVSSLSDKAKTAYFALKSKLPYSENLSVKTWLQLFNSMITPILTYGSEVWLSEFKPNFEAFIDKRHNWGSEYDPTSGDCAPGSIIGNGKYLMYPFSVTGEDSNNDDFSTCSKTYINAVLKSKAESCFSEDTSEAPCGNGRVDSGEQCDGGYLGKFDLDPCCTTSCQLKTGSICSPSNHACCTTSCQRASAGVVCSSDVQETCTAESVCTGSSLICPQGANKPLGASCLDGGQCDGLGTCKAYCEARGLQSCVCGDVGDSCKRCCKSASTTCAAVNQTAFHQDGRPCTVGYCRQVFSLLIWVPLSCVVWCRDKRSQKWSRNELNIKKRENRNLMVDQDGRPIKRPAKKPRSDNPYLSMEPRSLSGRPYSSRSPSTKPGKSQKNKVKPNRRRKDENHLNMSRDLDGDSVA</sequence>
<evidence type="ECO:0000256" key="1">
    <source>
        <dbReference type="ARBA" id="ARBA00023157"/>
    </source>
</evidence>
<dbReference type="PROSITE" id="PS50215">
    <property type="entry name" value="ADAM_MEPRO"/>
    <property type="match status" value="1"/>
</dbReference>
<proteinExistence type="predicted"/>
<dbReference type="GO" id="GO:0004222">
    <property type="term" value="F:metalloendopeptidase activity"/>
    <property type="evidence" value="ECO:0007669"/>
    <property type="project" value="InterPro"/>
</dbReference>
<dbReference type="PROSITE" id="PS50214">
    <property type="entry name" value="DISINTEGRIN_2"/>
    <property type="match status" value="1"/>
</dbReference>
<dbReference type="EC" id="3.4.24.86" evidence="6"/>
<gene>
    <name evidence="6" type="ORF">MEDL_29556</name>
</gene>
<accession>A0A8S3S1Q5</accession>
<dbReference type="GO" id="GO:0007219">
    <property type="term" value="P:Notch signaling pathway"/>
    <property type="evidence" value="ECO:0007669"/>
    <property type="project" value="TreeGrafter"/>
</dbReference>
<dbReference type="Gene3D" id="4.10.70.30">
    <property type="match status" value="1"/>
</dbReference>
<dbReference type="Gene3D" id="3.40.390.10">
    <property type="entry name" value="Collagenase (Catalytic Domain)"/>
    <property type="match status" value="1"/>
</dbReference>
<feature type="compositionally biased region" description="Basic and acidic residues" evidence="3">
    <location>
        <begin position="408"/>
        <end position="420"/>
    </location>
</feature>
<feature type="compositionally biased region" description="Basic and acidic residues" evidence="3">
    <location>
        <begin position="470"/>
        <end position="488"/>
    </location>
</feature>
<dbReference type="FunFam" id="4.10.70.10:FF:000003">
    <property type="entry name" value="Disintegrin and metalloproteinase domain-containing protein 17"/>
    <property type="match status" value="1"/>
</dbReference>
<dbReference type="InterPro" id="IPR036436">
    <property type="entry name" value="Disintegrin_dom_sf"/>
</dbReference>
<dbReference type="EMBL" id="CAJPWZ010001455">
    <property type="protein sequence ID" value="CAG2215802.1"/>
    <property type="molecule type" value="Genomic_DNA"/>
</dbReference>
<dbReference type="InterPro" id="IPR024079">
    <property type="entry name" value="MetalloPept_cat_dom_sf"/>
</dbReference>
<dbReference type="GO" id="GO:0005886">
    <property type="term" value="C:plasma membrane"/>
    <property type="evidence" value="ECO:0007669"/>
    <property type="project" value="TreeGrafter"/>
</dbReference>
<evidence type="ECO:0000313" key="7">
    <source>
        <dbReference type="Proteomes" id="UP000683360"/>
    </source>
</evidence>
<dbReference type="PANTHER" id="PTHR45702:SF6">
    <property type="entry name" value="DISINTEGRIN AND METALLOPROTEINASE DOMAIN-CONTAINING PROTEIN 17"/>
    <property type="match status" value="1"/>
</dbReference>
<keyword evidence="1" id="KW-1015">Disulfide bond</keyword>
<dbReference type="InterPro" id="IPR001590">
    <property type="entry name" value="Peptidase_M12B"/>
</dbReference>
<feature type="compositionally biased region" description="Polar residues" evidence="3">
    <location>
        <begin position="446"/>
        <end position="457"/>
    </location>
</feature>
<organism evidence="6 7">
    <name type="scientific">Mytilus edulis</name>
    <name type="common">Blue mussel</name>
    <dbReference type="NCBI Taxonomy" id="6550"/>
    <lineage>
        <taxon>Eukaryota</taxon>
        <taxon>Metazoa</taxon>
        <taxon>Spiralia</taxon>
        <taxon>Lophotrochozoa</taxon>
        <taxon>Mollusca</taxon>
        <taxon>Bivalvia</taxon>
        <taxon>Autobranchia</taxon>
        <taxon>Pteriomorphia</taxon>
        <taxon>Mytilida</taxon>
        <taxon>Mytiloidea</taxon>
        <taxon>Mytilidae</taxon>
        <taxon>Mytilinae</taxon>
        <taxon>Mytilus</taxon>
    </lineage>
</organism>
<dbReference type="AlphaFoldDB" id="A0A8S3S1Q5"/>